<protein>
    <recommendedName>
        <fullName evidence="3">DUF2851 domain-containing protein</fullName>
    </recommendedName>
</protein>
<evidence type="ECO:0008006" key="3">
    <source>
        <dbReference type="Google" id="ProtNLM"/>
    </source>
</evidence>
<dbReference type="EMBL" id="FUYQ01000003">
    <property type="protein sequence ID" value="SKB32902.1"/>
    <property type="molecule type" value="Genomic_DNA"/>
</dbReference>
<evidence type="ECO:0000313" key="2">
    <source>
        <dbReference type="Proteomes" id="UP000190852"/>
    </source>
</evidence>
<dbReference type="RefSeq" id="WP_079682324.1">
    <property type="nucleotide sequence ID" value="NZ_FUYQ01000003.1"/>
</dbReference>
<keyword evidence="2" id="KW-1185">Reference proteome</keyword>
<dbReference type="AlphaFoldDB" id="A0A1T5AD01"/>
<proteinExistence type="predicted"/>
<organism evidence="1 2">
    <name type="scientific">Parabacteroides chartae</name>
    <dbReference type="NCBI Taxonomy" id="1037355"/>
    <lineage>
        <taxon>Bacteria</taxon>
        <taxon>Pseudomonadati</taxon>
        <taxon>Bacteroidota</taxon>
        <taxon>Bacteroidia</taxon>
        <taxon>Bacteroidales</taxon>
        <taxon>Tannerellaceae</taxon>
        <taxon>Parabacteroides</taxon>
    </lineage>
</organism>
<dbReference type="InterPro" id="IPR021272">
    <property type="entry name" value="DUF2851"/>
</dbReference>
<dbReference type="Proteomes" id="UP000190852">
    <property type="component" value="Unassembled WGS sequence"/>
</dbReference>
<sequence length="421" mass="49328">MEQLLHYVWIFKLYQPHLTTTTGEQVTVIDAGIRNSNAGPDFFNAKIRIGATLWAGSIEIHTRSSDWKTHKHHTDKAYDSVILHVVTNADTEVYRTNGVVIPQLEITYPDNIKARLEYLLRKDIAIPCLARLPEIEPLHITSWMEALLSERLERKMQDILKLLEFYKQDWNEVFYILLSRNFGFGVNSDAFERLARSLPFRIIRKQRISITQVESLLFGQAGMLEETDIECYHYKLLRREYQFLRHKYQLTPLDESLFKNLRIRPNYFPHLKLAQLAAIWMQHDTLFSVMLEAGTPRELKNCFRVLPSDYWETHYHFRHVSPRQEKPLGENALNIVLINTVVPLFFAYGVVNNRPEYNERALRLLESIPAERNHIVSAFATAGIRVNNACDSQALIQLKRCYCEAKKCMYCRIGFRLLKQL</sequence>
<reference evidence="2" key="1">
    <citation type="submission" date="2017-02" db="EMBL/GenBank/DDBJ databases">
        <authorList>
            <person name="Varghese N."/>
            <person name="Submissions S."/>
        </authorList>
    </citation>
    <scope>NUCLEOTIDE SEQUENCE [LARGE SCALE GENOMIC DNA]</scope>
    <source>
        <strain evidence="2">DSM 24967</strain>
    </source>
</reference>
<evidence type="ECO:0000313" key="1">
    <source>
        <dbReference type="EMBL" id="SKB32902.1"/>
    </source>
</evidence>
<accession>A0A1T5AD01</accession>
<dbReference type="Pfam" id="PF11013">
    <property type="entry name" value="DUF2851"/>
    <property type="match status" value="1"/>
</dbReference>
<gene>
    <name evidence="1" type="ORF">SAMN05660349_00605</name>
</gene>
<name>A0A1T5AD01_9BACT</name>